<sequence>MSSTPFPHQRSGQHPQQSAEVPPPTAPGWWKQFSGEHGWLGRRLHDIKMAPTYGWRLTAGWIKAATVLIGGLIAFFALRWIGTTLIGLAHALPWPTPTERDHTGLLATIDQPVRHYLATHTQTLPVTAATAYSTWQAVGAVSLVLGFLYSSGARLTWVIWGAATVGMVWASTPASDREVAAGIALLAWAALSLLALRGLSLSPTALVHIDVHNEAPALPEIRAEIHLPKPEPTTYEPYNPHQPPSLN</sequence>
<comment type="caution">
    <text evidence="3">The sequence shown here is derived from an EMBL/GenBank/DDBJ whole genome shotgun (WGS) entry which is preliminary data.</text>
</comment>
<feature type="transmembrane region" description="Helical" evidence="2">
    <location>
        <begin position="179"/>
        <end position="196"/>
    </location>
</feature>
<dbReference type="STRING" id="1428652.BIV24_09035"/>
<dbReference type="Proteomes" id="UP000179935">
    <property type="component" value="Unassembled WGS sequence"/>
</dbReference>
<dbReference type="OrthoDB" id="4153780at2"/>
<accession>A0A1S2PPV2</accession>
<feature type="transmembrane region" description="Helical" evidence="2">
    <location>
        <begin position="129"/>
        <end position="148"/>
    </location>
</feature>
<evidence type="ECO:0000313" key="4">
    <source>
        <dbReference type="Proteomes" id="UP000179935"/>
    </source>
</evidence>
<feature type="transmembrane region" description="Helical" evidence="2">
    <location>
        <begin position="155"/>
        <end position="173"/>
    </location>
</feature>
<feature type="region of interest" description="Disordered" evidence="1">
    <location>
        <begin position="1"/>
        <end position="27"/>
    </location>
</feature>
<evidence type="ECO:0000313" key="3">
    <source>
        <dbReference type="EMBL" id="OIJ95415.1"/>
    </source>
</evidence>
<dbReference type="EMBL" id="MLYP01000023">
    <property type="protein sequence ID" value="OIJ95415.1"/>
    <property type="molecule type" value="Genomic_DNA"/>
</dbReference>
<dbReference type="RefSeq" id="WP_071365683.1">
    <property type="nucleotide sequence ID" value="NZ_MLYP01000023.1"/>
</dbReference>
<feature type="transmembrane region" description="Helical" evidence="2">
    <location>
        <begin position="65"/>
        <end position="92"/>
    </location>
</feature>
<dbReference type="AlphaFoldDB" id="A0A1S2PPV2"/>
<keyword evidence="2" id="KW-0472">Membrane</keyword>
<gene>
    <name evidence="3" type="ORF">BIV24_09035</name>
</gene>
<evidence type="ECO:0000256" key="1">
    <source>
        <dbReference type="SAM" id="MobiDB-lite"/>
    </source>
</evidence>
<name>A0A1S2PPV2_9ACTN</name>
<proteinExistence type="predicted"/>
<keyword evidence="2" id="KW-0812">Transmembrane</keyword>
<evidence type="ECO:0000256" key="2">
    <source>
        <dbReference type="SAM" id="Phobius"/>
    </source>
</evidence>
<reference evidence="3 4" key="1">
    <citation type="submission" date="2016-10" db="EMBL/GenBank/DDBJ databases">
        <title>Genome sequence of Streptomyces sp. MUSC 93.</title>
        <authorList>
            <person name="Lee L.-H."/>
            <person name="Ser H.-L."/>
            <person name="Law J.W.-F."/>
        </authorList>
    </citation>
    <scope>NUCLEOTIDE SEQUENCE [LARGE SCALE GENOMIC DNA]</scope>
    <source>
        <strain evidence="3 4">MUSC 93</strain>
    </source>
</reference>
<organism evidence="3 4">
    <name type="scientific">Streptomyces colonosanans</name>
    <dbReference type="NCBI Taxonomy" id="1428652"/>
    <lineage>
        <taxon>Bacteria</taxon>
        <taxon>Bacillati</taxon>
        <taxon>Actinomycetota</taxon>
        <taxon>Actinomycetes</taxon>
        <taxon>Kitasatosporales</taxon>
        <taxon>Streptomycetaceae</taxon>
        <taxon>Streptomyces</taxon>
    </lineage>
</organism>
<keyword evidence="2" id="KW-1133">Transmembrane helix</keyword>
<protein>
    <submittedName>
        <fullName evidence="3">Uncharacterized protein</fullName>
    </submittedName>
</protein>
<keyword evidence="4" id="KW-1185">Reference proteome</keyword>
<feature type="compositionally biased region" description="Polar residues" evidence="1">
    <location>
        <begin position="1"/>
        <end position="19"/>
    </location>
</feature>